<protein>
    <recommendedName>
        <fullName evidence="4">Crossover junction endodeoxyribonuclease RusA</fullName>
        <ecNumber evidence="14">3.1.21.10</ecNumber>
    </recommendedName>
    <alternativeName>
        <fullName evidence="15">Holliday junction nuclease RusA</fullName>
    </alternativeName>
    <alternativeName>
        <fullName evidence="16">Holliday junction resolvase</fullName>
    </alternativeName>
</protein>
<keyword evidence="5" id="KW-0540">Nuclease</keyword>
<accession>A0A6J5SVM9</accession>
<dbReference type="InterPro" id="IPR016281">
    <property type="entry name" value="Endonuclease_RusA"/>
</dbReference>
<evidence type="ECO:0000256" key="1">
    <source>
        <dbReference type="ARBA" id="ARBA00001946"/>
    </source>
</evidence>
<reference evidence="18" key="1">
    <citation type="submission" date="2020-05" db="EMBL/GenBank/DDBJ databases">
        <authorList>
            <person name="Chiriac C."/>
            <person name="Salcher M."/>
            <person name="Ghai R."/>
            <person name="Kavagutti S V."/>
        </authorList>
    </citation>
    <scope>NUCLEOTIDE SEQUENCE</scope>
</reference>
<evidence type="ECO:0000256" key="5">
    <source>
        <dbReference type="ARBA" id="ARBA00022722"/>
    </source>
</evidence>
<comment type="subunit">
    <text evidence="3">Homodimer.</text>
</comment>
<evidence type="ECO:0000256" key="10">
    <source>
        <dbReference type="ARBA" id="ARBA00022842"/>
    </source>
</evidence>
<dbReference type="GO" id="GO:0006281">
    <property type="term" value="P:DNA repair"/>
    <property type="evidence" value="ECO:0007669"/>
    <property type="project" value="UniProtKB-KW"/>
</dbReference>
<dbReference type="EMBL" id="LR797112">
    <property type="protein sequence ID" value="CAB4187511.1"/>
    <property type="molecule type" value="Genomic_DNA"/>
</dbReference>
<dbReference type="GO" id="GO:0008821">
    <property type="term" value="F:crossover junction DNA endonuclease activity"/>
    <property type="evidence" value="ECO:0007669"/>
    <property type="project" value="UniProtKB-EC"/>
</dbReference>
<keyword evidence="7" id="KW-0255">Endonuclease</keyword>
<evidence type="ECO:0000256" key="3">
    <source>
        <dbReference type="ARBA" id="ARBA00011738"/>
    </source>
</evidence>
<evidence type="ECO:0000256" key="2">
    <source>
        <dbReference type="ARBA" id="ARBA00008865"/>
    </source>
</evidence>
<comment type="similarity">
    <text evidence="2">Belongs to the RusA family.</text>
</comment>
<evidence type="ECO:0000256" key="8">
    <source>
        <dbReference type="ARBA" id="ARBA00022763"/>
    </source>
</evidence>
<dbReference type="EMBL" id="LR797478">
    <property type="protein sequence ID" value="CAB4219299.1"/>
    <property type="molecule type" value="Genomic_DNA"/>
</dbReference>
<keyword evidence="10" id="KW-0460">Magnesium</keyword>
<keyword evidence="6" id="KW-0479">Metal-binding</keyword>
<dbReference type="GO" id="GO:0000287">
    <property type="term" value="F:magnesium ion binding"/>
    <property type="evidence" value="ECO:0007669"/>
    <property type="project" value="InterPro"/>
</dbReference>
<evidence type="ECO:0000256" key="4">
    <source>
        <dbReference type="ARBA" id="ARBA00014885"/>
    </source>
</evidence>
<dbReference type="EC" id="3.1.21.10" evidence="14"/>
<dbReference type="PIRSF" id="PIRSF001007">
    <property type="entry name" value="RusA"/>
    <property type="match status" value="1"/>
</dbReference>
<dbReference type="Gene3D" id="3.30.1330.70">
    <property type="entry name" value="Holliday junction resolvase RusA"/>
    <property type="match status" value="1"/>
</dbReference>
<evidence type="ECO:0000256" key="7">
    <source>
        <dbReference type="ARBA" id="ARBA00022759"/>
    </source>
</evidence>
<dbReference type="SUPFAM" id="SSF103084">
    <property type="entry name" value="Holliday junction resolvase RusA"/>
    <property type="match status" value="1"/>
</dbReference>
<gene>
    <name evidence="17" type="ORF">UFOVP1163_36</name>
    <name evidence="18" type="ORF">UFOVP1613_34</name>
</gene>
<comment type="cofactor">
    <cofactor evidence="1">
        <name>Mg(2+)</name>
        <dbReference type="ChEBI" id="CHEBI:18420"/>
    </cofactor>
</comment>
<comment type="catalytic activity">
    <reaction evidence="13">
        <text>Endonucleolytic cleavage at a junction such as a reciprocal single-stranded crossover between two homologous DNA duplexes (Holliday junction).</text>
        <dbReference type="EC" id="3.1.21.10"/>
    </reaction>
</comment>
<evidence type="ECO:0000256" key="14">
    <source>
        <dbReference type="ARBA" id="ARBA00029488"/>
    </source>
</evidence>
<dbReference type="InterPro" id="IPR036614">
    <property type="entry name" value="RusA-like_sf"/>
</dbReference>
<evidence type="ECO:0000256" key="12">
    <source>
        <dbReference type="ARBA" id="ARBA00023204"/>
    </source>
</evidence>
<evidence type="ECO:0000256" key="6">
    <source>
        <dbReference type="ARBA" id="ARBA00022723"/>
    </source>
</evidence>
<evidence type="ECO:0000256" key="9">
    <source>
        <dbReference type="ARBA" id="ARBA00022801"/>
    </source>
</evidence>
<dbReference type="GO" id="GO:0006310">
    <property type="term" value="P:DNA recombination"/>
    <property type="evidence" value="ECO:0007669"/>
    <property type="project" value="UniProtKB-KW"/>
</dbReference>
<name>A0A6J5SVM9_9CAUD</name>
<evidence type="ECO:0000256" key="15">
    <source>
        <dbReference type="ARBA" id="ARBA00030920"/>
    </source>
</evidence>
<evidence type="ECO:0000313" key="18">
    <source>
        <dbReference type="EMBL" id="CAB4219299.1"/>
    </source>
</evidence>
<evidence type="ECO:0000256" key="11">
    <source>
        <dbReference type="ARBA" id="ARBA00023172"/>
    </source>
</evidence>
<evidence type="ECO:0000313" key="17">
    <source>
        <dbReference type="EMBL" id="CAB4187511.1"/>
    </source>
</evidence>
<organism evidence="18">
    <name type="scientific">uncultured Caudovirales phage</name>
    <dbReference type="NCBI Taxonomy" id="2100421"/>
    <lineage>
        <taxon>Viruses</taxon>
        <taxon>Duplodnaviria</taxon>
        <taxon>Heunggongvirae</taxon>
        <taxon>Uroviricota</taxon>
        <taxon>Caudoviricetes</taxon>
        <taxon>Peduoviridae</taxon>
        <taxon>Maltschvirus</taxon>
        <taxon>Maltschvirus maltsch</taxon>
    </lineage>
</organism>
<keyword evidence="8" id="KW-0227">DNA damage</keyword>
<evidence type="ECO:0000256" key="16">
    <source>
        <dbReference type="ARBA" id="ARBA00031953"/>
    </source>
</evidence>
<dbReference type="InterPro" id="IPR008822">
    <property type="entry name" value="Endonuclease_RusA-like"/>
</dbReference>
<keyword evidence="12" id="KW-0234">DNA repair</keyword>
<dbReference type="Pfam" id="PF05866">
    <property type="entry name" value="RusA"/>
    <property type="match status" value="1"/>
</dbReference>
<evidence type="ECO:0000256" key="13">
    <source>
        <dbReference type="ARBA" id="ARBA00029354"/>
    </source>
</evidence>
<sequence length="116" mass="13120">MNTLSLTLPYPPSVNTYWGFKGHQRFLTTKARQFKALVAHEVSLTSIRFGSSRLELIIALHAPDKRIRDIDNILKPLLDSLVQANLFDDDSQVDLLTIMRKEPVKGGKVIVVVKSY</sequence>
<keyword evidence="11" id="KW-0233">DNA recombination</keyword>
<keyword evidence="9" id="KW-0378">Hydrolase</keyword>
<proteinExistence type="inferred from homology"/>